<dbReference type="EMBL" id="FZOT01000014">
    <property type="protein sequence ID" value="SNT11687.1"/>
    <property type="molecule type" value="Genomic_DNA"/>
</dbReference>
<accession>A0A239K019</accession>
<feature type="region of interest" description="Disordered" evidence="1">
    <location>
        <begin position="88"/>
        <end position="144"/>
    </location>
</feature>
<feature type="compositionally biased region" description="Polar residues" evidence="1">
    <location>
        <begin position="89"/>
        <end position="98"/>
    </location>
</feature>
<name>A0A239K019_9BURK</name>
<evidence type="ECO:0000313" key="2">
    <source>
        <dbReference type="EMBL" id="SNT11687.1"/>
    </source>
</evidence>
<dbReference type="AlphaFoldDB" id="A0A239K019"/>
<feature type="region of interest" description="Disordered" evidence="1">
    <location>
        <begin position="1"/>
        <end position="73"/>
    </location>
</feature>
<sequence length="375" mass="39621">MPTNDKLGPYSRNTTDLLLPLQPNQTVPSLPSSSNEPAPVPVKQFSGPDAAKATQSNSSPPVAGSAKPPVNKINLPSELVSKTLLAKESTVSQPTSPSGDFHASGNVLLPDSAKTPLPPSTAFTPSVSSPGANTGKINLPNRTTSKGSVNVFGQYNLDVKVRIDKLNRNQLNALASPGTGTGTELPDLNVNRLEVTAPITAVEKATGGLFKLSITDRIEPYISFNSGGVKNRIAAALSFNPIKGPTSLSLNFMGYKQWNIGFNKDSNVPFNEEQGFTIGVSGSSGKLNFDALYGYSVVSTLKKFNLIQTGSSWVEGGFTSPVWGNIEVTTRAAYGLETKNLGTYVLIGSKTLKGGGVYNRGPENESLQGAIMWNF</sequence>
<reference evidence="2 3" key="1">
    <citation type="submission" date="2017-06" db="EMBL/GenBank/DDBJ databases">
        <authorList>
            <person name="Kim H.J."/>
            <person name="Triplett B.A."/>
        </authorList>
    </citation>
    <scope>NUCLEOTIDE SEQUENCE [LARGE SCALE GENOMIC DNA]</scope>
    <source>
        <strain evidence="2 3">U15</strain>
    </source>
</reference>
<evidence type="ECO:0000313" key="3">
    <source>
        <dbReference type="Proteomes" id="UP000198284"/>
    </source>
</evidence>
<protein>
    <submittedName>
        <fullName evidence="2">Uncharacterized protein</fullName>
    </submittedName>
</protein>
<feature type="compositionally biased region" description="Polar residues" evidence="1">
    <location>
        <begin position="11"/>
        <end position="36"/>
    </location>
</feature>
<feature type="compositionally biased region" description="Polar residues" evidence="1">
    <location>
        <begin position="121"/>
        <end position="144"/>
    </location>
</feature>
<organism evidence="2 3">
    <name type="scientific">Noviherbaspirillum humi</name>
    <dbReference type="NCBI Taxonomy" id="1688639"/>
    <lineage>
        <taxon>Bacteria</taxon>
        <taxon>Pseudomonadati</taxon>
        <taxon>Pseudomonadota</taxon>
        <taxon>Betaproteobacteria</taxon>
        <taxon>Burkholderiales</taxon>
        <taxon>Oxalobacteraceae</taxon>
        <taxon>Noviherbaspirillum</taxon>
    </lineage>
</organism>
<proteinExistence type="predicted"/>
<dbReference type="RefSeq" id="WP_143131347.1">
    <property type="nucleotide sequence ID" value="NZ_FZOT01000014.1"/>
</dbReference>
<evidence type="ECO:0000256" key="1">
    <source>
        <dbReference type="SAM" id="MobiDB-lite"/>
    </source>
</evidence>
<gene>
    <name evidence="2" type="ORF">SAMN06265795_11479</name>
</gene>
<dbReference type="Proteomes" id="UP000198284">
    <property type="component" value="Unassembled WGS sequence"/>
</dbReference>
<keyword evidence="3" id="KW-1185">Reference proteome</keyword>